<dbReference type="EC" id="3.1.21.4" evidence="6"/>
<evidence type="ECO:0000313" key="8">
    <source>
        <dbReference type="Proteomes" id="UP000321397"/>
    </source>
</evidence>
<comment type="catalytic activity">
    <reaction evidence="5">
        <text>Endonucleolytic cleavage of DNA to give specific double-stranded fragments with terminal 5'-phosphates.</text>
        <dbReference type="EC" id="3.1.21.4"/>
    </reaction>
</comment>
<dbReference type="EMBL" id="AP019834">
    <property type="protein sequence ID" value="BBM48475.1"/>
    <property type="molecule type" value="Genomic_DNA"/>
</dbReference>
<proteinExistence type="predicted"/>
<reference evidence="7 8" key="1">
    <citation type="submission" date="2019-07" db="EMBL/GenBank/DDBJ databases">
        <title>Complete Genome Sequence of Leptotrichia wadei Strain JMUB3933.</title>
        <authorList>
            <person name="Watanabe S."/>
            <person name="Cui L."/>
        </authorList>
    </citation>
    <scope>NUCLEOTIDE SEQUENCE [LARGE SCALE GENOMIC DNA]</scope>
    <source>
        <strain evidence="7 8">JMUB3933</strain>
    </source>
</reference>
<evidence type="ECO:0000313" key="7">
    <source>
        <dbReference type="EMBL" id="BBM48475.1"/>
    </source>
</evidence>
<dbReference type="AlphaFoldDB" id="A0A510KE73"/>
<gene>
    <name evidence="7" type="ORF">JMUB3933_1991</name>
</gene>
<name>A0A510KE73_9FUSO</name>
<dbReference type="GO" id="GO:0009036">
    <property type="term" value="F:type II site-specific deoxyribonuclease activity"/>
    <property type="evidence" value="ECO:0007669"/>
    <property type="project" value="InterPro"/>
</dbReference>
<protein>
    <recommendedName>
        <fullName evidence="6">type II site-specific deoxyribonuclease</fullName>
        <ecNumber evidence="6">3.1.21.4</ecNumber>
    </recommendedName>
</protein>
<dbReference type="Proteomes" id="UP000321397">
    <property type="component" value="Chromosome"/>
</dbReference>
<evidence type="ECO:0000256" key="2">
    <source>
        <dbReference type="ARBA" id="ARBA00022747"/>
    </source>
</evidence>
<organism evidence="7 8">
    <name type="scientific">Leptotrichia wadei</name>
    <dbReference type="NCBI Taxonomy" id="157687"/>
    <lineage>
        <taxon>Bacteria</taxon>
        <taxon>Fusobacteriati</taxon>
        <taxon>Fusobacteriota</taxon>
        <taxon>Fusobacteriia</taxon>
        <taxon>Fusobacteriales</taxon>
        <taxon>Leptotrichiaceae</taxon>
        <taxon>Leptotrichia</taxon>
    </lineage>
</organism>
<dbReference type="GO" id="GO:0009307">
    <property type="term" value="P:DNA restriction-modification system"/>
    <property type="evidence" value="ECO:0007669"/>
    <property type="project" value="InterPro"/>
</dbReference>
<evidence type="ECO:0000256" key="5">
    <source>
        <dbReference type="ARBA" id="ARBA00093760"/>
    </source>
</evidence>
<dbReference type="RefSeq" id="WP_146961950.1">
    <property type="nucleotide sequence ID" value="NZ_AP019834.1"/>
</dbReference>
<evidence type="ECO:0000256" key="1">
    <source>
        <dbReference type="ARBA" id="ARBA00022722"/>
    </source>
</evidence>
<keyword evidence="4" id="KW-0378">Hydrolase</keyword>
<dbReference type="InterPro" id="IPR019045">
    <property type="entry name" value="Restrct_endonuc_II_HinfI"/>
</dbReference>
<evidence type="ECO:0000256" key="6">
    <source>
        <dbReference type="ARBA" id="ARBA00093790"/>
    </source>
</evidence>
<keyword evidence="2" id="KW-0680">Restriction system</keyword>
<dbReference type="Pfam" id="PF09520">
    <property type="entry name" value="RE_TdeIII"/>
    <property type="match status" value="1"/>
</dbReference>
<keyword evidence="3 7" id="KW-0255">Endonuclease</keyword>
<evidence type="ECO:0000256" key="4">
    <source>
        <dbReference type="ARBA" id="ARBA00022801"/>
    </source>
</evidence>
<sequence>METNKKKAIEMIVESCISSFALGLDKRYAEEVNDPTGVINKKKLNCFIAELGEEFMFYSAFVRSFDSSFGKVLENMGNLIANLSYEVRKNVNSFLLPQQAQHIDFIISQYEQQHRKPQINDYNNFTCMIPYDIRSYETSHVTDHYFYNPSTNEHFLIELKAGGDLDNKKSKTEKIALLQQYFILKNSLPEMEGKNIRIYLATAYNSYGEGNYWKQDRVRQFFADDELLIGKDYWNFICNDYDGFDVVFEQYRKSCHHIKITLSNIKNLYFNL</sequence>
<evidence type="ECO:0000256" key="3">
    <source>
        <dbReference type="ARBA" id="ARBA00022759"/>
    </source>
</evidence>
<keyword evidence="1" id="KW-0540">Nuclease</keyword>
<dbReference type="GO" id="GO:0003677">
    <property type="term" value="F:DNA binding"/>
    <property type="evidence" value="ECO:0007669"/>
    <property type="project" value="InterPro"/>
</dbReference>
<accession>A0A510KE73</accession>